<dbReference type="EMBL" id="JAPQYE010000002">
    <property type="protein sequence ID" value="MCZ0727738.1"/>
    <property type="molecule type" value="Genomic_DNA"/>
</dbReference>
<comment type="caution">
    <text evidence="4">The sequence shown here is derived from an EMBL/GenBank/DDBJ whole genome shotgun (WGS) entry which is preliminary data.</text>
</comment>
<sequence>MIHRLLPAAFLAAAAALTFAGAAGAQQAPFQNCSAARDAGYSNIPSSSPYYGTWLDKDRDGIGCES</sequence>
<dbReference type="AlphaFoldDB" id="A0A1X1W6V3"/>
<dbReference type="Proteomes" id="UP001084650">
    <property type="component" value="Unassembled WGS sequence"/>
</dbReference>
<protein>
    <submittedName>
        <fullName evidence="3">Excalibur calcium-binding domain-containing protein</fullName>
    </submittedName>
</protein>
<feature type="chain" id="PRO_5010855943" evidence="1">
    <location>
        <begin position="26"/>
        <end position="66"/>
    </location>
</feature>
<feature type="signal peptide" evidence="1">
    <location>
        <begin position="1"/>
        <end position="25"/>
    </location>
</feature>
<reference evidence="3" key="2">
    <citation type="submission" date="2022-12" db="EMBL/GenBank/DDBJ databases">
        <title>Whole genome sequence of Mycolicibacterium iranicum strain SBH312.</title>
        <authorList>
            <person name="Jani J."/>
            <person name="Arifin Mustapha Z."/>
            <person name="Ahmed K."/>
            <person name="Kai Ling C."/>
        </authorList>
    </citation>
    <scope>NUCLEOTIDE SEQUENCE</scope>
    <source>
        <strain evidence="3">SBH312</strain>
    </source>
</reference>
<feature type="domain" description="Excalibur calcium-binding" evidence="2">
    <location>
        <begin position="29"/>
        <end position="65"/>
    </location>
</feature>
<keyword evidence="6" id="KW-1185">Reference proteome</keyword>
<evidence type="ECO:0000259" key="2">
    <source>
        <dbReference type="SMART" id="SM00894"/>
    </source>
</evidence>
<dbReference type="RefSeq" id="WP_024448851.1">
    <property type="nucleotide sequence ID" value="NZ_JAPQYE010000002.1"/>
</dbReference>
<dbReference type="EMBL" id="LQPC01000065">
    <property type="protein sequence ID" value="ORV82343.1"/>
    <property type="molecule type" value="Genomic_DNA"/>
</dbReference>
<dbReference type="Pfam" id="PF05901">
    <property type="entry name" value="Excalibur"/>
    <property type="match status" value="1"/>
</dbReference>
<dbReference type="SMART" id="SM00894">
    <property type="entry name" value="Excalibur"/>
    <property type="match status" value="1"/>
</dbReference>
<keyword evidence="1" id="KW-0732">Signal</keyword>
<gene>
    <name evidence="4" type="ORF">AWC12_27380</name>
    <name evidence="3" type="ORF">OY187_06735</name>
</gene>
<dbReference type="InterPro" id="IPR008613">
    <property type="entry name" value="Excalibur_Ca-bd_domain"/>
</dbReference>
<dbReference type="Proteomes" id="UP000193622">
    <property type="component" value="Unassembled WGS sequence"/>
</dbReference>
<evidence type="ECO:0000256" key="1">
    <source>
        <dbReference type="SAM" id="SignalP"/>
    </source>
</evidence>
<accession>A0A1X1W6V3</accession>
<reference evidence="4 5" key="1">
    <citation type="submission" date="2016-01" db="EMBL/GenBank/DDBJ databases">
        <title>The new phylogeny of the genus Mycobacterium.</title>
        <authorList>
            <person name="Tarcisio F."/>
            <person name="Conor M."/>
            <person name="Antonella G."/>
            <person name="Elisabetta G."/>
            <person name="Giulia F.S."/>
            <person name="Sara T."/>
            <person name="Anna F."/>
            <person name="Clotilde B."/>
            <person name="Roberto B."/>
            <person name="Veronica D.S."/>
            <person name="Fabio R."/>
            <person name="Monica P."/>
            <person name="Olivier J."/>
            <person name="Enrico T."/>
            <person name="Nicola S."/>
        </authorList>
    </citation>
    <scope>NUCLEOTIDE SEQUENCE [LARGE SCALE GENOMIC DNA]</scope>
    <source>
        <strain evidence="4 5">DSM 45541</strain>
    </source>
</reference>
<evidence type="ECO:0000313" key="5">
    <source>
        <dbReference type="Proteomes" id="UP000193622"/>
    </source>
</evidence>
<evidence type="ECO:0000313" key="6">
    <source>
        <dbReference type="Proteomes" id="UP001084650"/>
    </source>
</evidence>
<evidence type="ECO:0000313" key="3">
    <source>
        <dbReference type="EMBL" id="MCZ0727738.1"/>
    </source>
</evidence>
<evidence type="ECO:0000313" key="4">
    <source>
        <dbReference type="EMBL" id="ORV82343.1"/>
    </source>
</evidence>
<proteinExistence type="predicted"/>
<organism evidence="4 5">
    <name type="scientific">Mycolicibacterium iranicum</name>
    <name type="common">Mycobacterium iranicum</name>
    <dbReference type="NCBI Taxonomy" id="912594"/>
    <lineage>
        <taxon>Bacteria</taxon>
        <taxon>Bacillati</taxon>
        <taxon>Actinomycetota</taxon>
        <taxon>Actinomycetes</taxon>
        <taxon>Mycobacteriales</taxon>
        <taxon>Mycobacteriaceae</taxon>
        <taxon>Mycolicibacterium</taxon>
    </lineage>
</organism>
<name>A0A1X1W6V3_MYCIR</name>